<reference evidence="6" key="2">
    <citation type="submission" date="2023-01" db="EMBL/GenBank/DDBJ databases">
        <title>Draft genome sequence of Devosia yakushimensis strain NBRC 103855.</title>
        <authorList>
            <person name="Sun Q."/>
            <person name="Mori K."/>
        </authorList>
    </citation>
    <scope>NUCLEOTIDE SEQUENCE</scope>
    <source>
        <strain evidence="6">NBRC 103855</strain>
    </source>
</reference>
<keyword evidence="7" id="KW-1185">Reference proteome</keyword>
<dbReference type="InterPro" id="IPR013320">
    <property type="entry name" value="ConA-like_dom_sf"/>
</dbReference>
<dbReference type="Pfam" id="PF00251">
    <property type="entry name" value="Glyco_hydro_32N"/>
    <property type="match status" value="1"/>
</dbReference>
<dbReference type="InterPro" id="IPR023296">
    <property type="entry name" value="Glyco_hydro_beta-prop_sf"/>
</dbReference>
<dbReference type="SUPFAM" id="SSF75005">
    <property type="entry name" value="Arabinanase/levansucrase/invertase"/>
    <property type="match status" value="1"/>
</dbReference>
<dbReference type="Gene3D" id="2.60.120.560">
    <property type="entry name" value="Exo-inulinase, domain 1"/>
    <property type="match status" value="1"/>
</dbReference>
<organism evidence="6 7">
    <name type="scientific">Devosia yakushimensis</name>
    <dbReference type="NCBI Taxonomy" id="470028"/>
    <lineage>
        <taxon>Bacteria</taxon>
        <taxon>Pseudomonadati</taxon>
        <taxon>Pseudomonadota</taxon>
        <taxon>Alphaproteobacteria</taxon>
        <taxon>Hyphomicrobiales</taxon>
        <taxon>Devosiaceae</taxon>
        <taxon>Devosia</taxon>
    </lineage>
</organism>
<evidence type="ECO:0000256" key="4">
    <source>
        <dbReference type="ARBA" id="ARBA00023295"/>
    </source>
</evidence>
<dbReference type="PANTHER" id="PTHR43101">
    <property type="entry name" value="BETA-FRUCTOSIDASE"/>
    <property type="match status" value="1"/>
</dbReference>
<gene>
    <name evidence="6" type="ORF">GCM10007913_32580</name>
</gene>
<evidence type="ECO:0000313" key="6">
    <source>
        <dbReference type="EMBL" id="GLQ11326.1"/>
    </source>
</evidence>
<dbReference type="Proteomes" id="UP001161406">
    <property type="component" value="Unassembled WGS sequence"/>
</dbReference>
<name>A0ABQ5UH84_9HYPH</name>
<dbReference type="SUPFAM" id="SSF49899">
    <property type="entry name" value="Concanavalin A-like lectins/glucanases"/>
    <property type="match status" value="1"/>
</dbReference>
<comment type="caution">
    <text evidence="6">The sequence shown here is derived from an EMBL/GenBank/DDBJ whole genome shotgun (WGS) entry which is preliminary data.</text>
</comment>
<dbReference type="PANTHER" id="PTHR43101:SF1">
    <property type="entry name" value="BETA-FRUCTOSIDASE"/>
    <property type="match status" value="1"/>
</dbReference>
<dbReference type="InterPro" id="IPR051214">
    <property type="entry name" value="GH32_Enzymes"/>
</dbReference>
<dbReference type="EMBL" id="BSNG01000001">
    <property type="protein sequence ID" value="GLQ11326.1"/>
    <property type="molecule type" value="Genomic_DNA"/>
</dbReference>
<evidence type="ECO:0000256" key="2">
    <source>
        <dbReference type="ARBA" id="ARBA00012758"/>
    </source>
</evidence>
<evidence type="ECO:0000313" key="7">
    <source>
        <dbReference type="Proteomes" id="UP001161406"/>
    </source>
</evidence>
<dbReference type="Gene3D" id="2.115.10.20">
    <property type="entry name" value="Glycosyl hydrolase domain, family 43"/>
    <property type="match status" value="1"/>
</dbReference>
<dbReference type="RefSeq" id="WP_284392621.1">
    <property type="nucleotide sequence ID" value="NZ_BSNG01000001.1"/>
</dbReference>
<reference evidence="6" key="1">
    <citation type="journal article" date="2014" name="Int. J. Syst. Evol. Microbiol.">
        <title>Complete genome of a new Firmicutes species belonging to the dominant human colonic microbiota ('Ruminococcus bicirculans') reveals two chromosomes and a selective capacity to utilize plant glucans.</title>
        <authorList>
            <consortium name="NISC Comparative Sequencing Program"/>
            <person name="Wegmann U."/>
            <person name="Louis P."/>
            <person name="Goesmann A."/>
            <person name="Henrissat B."/>
            <person name="Duncan S.H."/>
            <person name="Flint H.J."/>
        </authorList>
    </citation>
    <scope>NUCLEOTIDE SEQUENCE</scope>
    <source>
        <strain evidence="6">NBRC 103855</strain>
    </source>
</reference>
<comment type="similarity">
    <text evidence="1">Belongs to the glycosyl hydrolase 32 family.</text>
</comment>
<dbReference type="EC" id="3.2.1.26" evidence="2"/>
<dbReference type="InterPro" id="IPR013148">
    <property type="entry name" value="Glyco_hydro_32_N"/>
</dbReference>
<accession>A0ABQ5UH84</accession>
<evidence type="ECO:0000256" key="1">
    <source>
        <dbReference type="ARBA" id="ARBA00009902"/>
    </source>
</evidence>
<protein>
    <recommendedName>
        <fullName evidence="2">beta-fructofuranosidase</fullName>
        <ecNumber evidence="2">3.2.1.26</ecNumber>
    </recommendedName>
</protein>
<evidence type="ECO:0000259" key="5">
    <source>
        <dbReference type="Pfam" id="PF00251"/>
    </source>
</evidence>
<keyword evidence="4" id="KW-0326">Glycosidase</keyword>
<dbReference type="InterPro" id="IPR001362">
    <property type="entry name" value="Glyco_hydro_32"/>
</dbReference>
<keyword evidence="3" id="KW-0378">Hydrolase</keyword>
<proteinExistence type="inferred from homology"/>
<evidence type="ECO:0000256" key="3">
    <source>
        <dbReference type="ARBA" id="ARBA00022801"/>
    </source>
</evidence>
<sequence length="567" mass="63736">MPRTQELTARSGDRFELWAKARHETPPGSAPLSFRIGDRTVYQIAHLPPYYEAFSYTHHSDQALTITWDDTLIEVSLFYRYNPQTVADIGVTFLEFGPGGLAAWPADRLSTWYEQEAGRPQLRFSPFKGWMNDPNGLCKAGDTYHLFYQYHPNGVDWGPMHWGHAASKDLYRWIHYPVFQYPEANLAALGATGGAFSGNAFFDRDGALSFYYTERLPAYDLFKDYKEVQKRMRPDKGLLRPVANALVLADGPEGTTHDIRDPKVWYDGDAGLYRMVLGSSVDGDPALLLYNSADGDNWDFASILYRAPPHFRDGGARSAECPDFFVIDGHWVLVAGFVGYTEAETGRHNLLYAVTGSFENGVFTPYSDQLQELDFGTDYYAMQSFWDGERQLAFAWLFNWEIRKPAGSAYSGELSLPRLLTLDQHYRLLTNPEPGIATLRTRKLEPANGRYTLADGRAVEMRISGKLNGLTITGTSASGETVTLTHSGESLALELSEDDGRITYRTPCRELADTRLFFDRGVIELFANGGLLCGTRRSYRVIDCASLWTSAEDSASVEVWEYKSAYA</sequence>
<feature type="domain" description="Glycosyl hydrolase family 32 N-terminal" evidence="5">
    <location>
        <begin position="124"/>
        <end position="432"/>
    </location>
</feature>
<dbReference type="SMART" id="SM00640">
    <property type="entry name" value="Glyco_32"/>
    <property type="match status" value="1"/>
</dbReference>